<evidence type="ECO:0000313" key="3">
    <source>
        <dbReference type="EMBL" id="GFM34421.1"/>
    </source>
</evidence>
<protein>
    <submittedName>
        <fullName evidence="3">Membrane protein</fullName>
    </submittedName>
</protein>
<dbReference type="RefSeq" id="WP_174406015.1">
    <property type="nucleotide sequence ID" value="NZ_BLVO01000013.1"/>
</dbReference>
<feature type="compositionally biased region" description="Polar residues" evidence="1">
    <location>
        <begin position="222"/>
        <end position="236"/>
    </location>
</feature>
<evidence type="ECO:0000313" key="4">
    <source>
        <dbReference type="Proteomes" id="UP000503840"/>
    </source>
</evidence>
<dbReference type="InterPro" id="IPR007462">
    <property type="entry name" value="COV1-like"/>
</dbReference>
<evidence type="ECO:0000256" key="1">
    <source>
        <dbReference type="SAM" id="MobiDB-lite"/>
    </source>
</evidence>
<dbReference type="Proteomes" id="UP000503840">
    <property type="component" value="Unassembled WGS sequence"/>
</dbReference>
<sequence length="236" mass="26094">MSQPTPEPKGLLNAIKRFFKVNLIAGILFLVPLMATFMTLRVIVRWMDKSLLLLPPAYRPEAFLSFKVPGLGAILVVVIVLATGILVRNLLGRRLVLLWDAIVDRIPFVSNFYKAVKQLVETIFYGPARDFKRVVLIEYPRTGLYTLAFVTGVAVGEIQQKTVKKVLNVFVATTPNPTSGFYLMVPEEDIIPLEMSVEDAFKVLMSGGILNPDAAAGKKKSQATTNAETAQEDTPQ</sequence>
<organism evidence="3 4">
    <name type="scientific">Desulfovibrio subterraneus</name>
    <dbReference type="NCBI Taxonomy" id="2718620"/>
    <lineage>
        <taxon>Bacteria</taxon>
        <taxon>Pseudomonadati</taxon>
        <taxon>Thermodesulfobacteriota</taxon>
        <taxon>Desulfovibrionia</taxon>
        <taxon>Desulfovibrionales</taxon>
        <taxon>Desulfovibrionaceae</taxon>
        <taxon>Desulfovibrio</taxon>
    </lineage>
</organism>
<feature type="transmembrane region" description="Helical" evidence="2">
    <location>
        <begin position="64"/>
        <end position="87"/>
    </location>
</feature>
<name>A0A7J0BMG3_9BACT</name>
<accession>A0A7J0BMG3</accession>
<dbReference type="AlphaFoldDB" id="A0A7J0BMG3"/>
<dbReference type="PANTHER" id="PTHR31876">
    <property type="entry name" value="COV-LIKE PROTEIN 1"/>
    <property type="match status" value="1"/>
</dbReference>
<keyword evidence="2" id="KW-0812">Transmembrane</keyword>
<feature type="region of interest" description="Disordered" evidence="1">
    <location>
        <begin position="214"/>
        <end position="236"/>
    </location>
</feature>
<reference evidence="3 4" key="1">
    <citation type="submission" date="2020-05" db="EMBL/GenBank/DDBJ databases">
        <title>Draft genome sequence of Desulfovibrio sp. strain HN2T.</title>
        <authorList>
            <person name="Ueno A."/>
            <person name="Tamazawa S."/>
            <person name="Tamamura S."/>
            <person name="Murakami T."/>
            <person name="Kiyama T."/>
            <person name="Inomata H."/>
            <person name="Amano Y."/>
            <person name="Miyakawa K."/>
            <person name="Tamaki H."/>
            <person name="Naganuma T."/>
            <person name="Kaneko K."/>
        </authorList>
    </citation>
    <scope>NUCLEOTIDE SEQUENCE [LARGE SCALE GENOMIC DNA]</scope>
    <source>
        <strain evidence="3 4">HN2</strain>
    </source>
</reference>
<gene>
    <name evidence="3" type="ORF">DSM101010T_27860</name>
</gene>
<keyword evidence="4" id="KW-1185">Reference proteome</keyword>
<comment type="caution">
    <text evidence="3">The sequence shown here is derived from an EMBL/GenBank/DDBJ whole genome shotgun (WGS) entry which is preliminary data.</text>
</comment>
<keyword evidence="2" id="KW-1133">Transmembrane helix</keyword>
<feature type="transmembrane region" description="Helical" evidence="2">
    <location>
        <begin position="21"/>
        <end position="44"/>
    </location>
</feature>
<keyword evidence="2" id="KW-0472">Membrane</keyword>
<evidence type="ECO:0000256" key="2">
    <source>
        <dbReference type="SAM" id="Phobius"/>
    </source>
</evidence>
<dbReference type="Pfam" id="PF04367">
    <property type="entry name" value="DUF502"/>
    <property type="match status" value="1"/>
</dbReference>
<proteinExistence type="predicted"/>
<dbReference type="EMBL" id="BLVO01000013">
    <property type="protein sequence ID" value="GFM34421.1"/>
    <property type="molecule type" value="Genomic_DNA"/>
</dbReference>
<dbReference type="PANTHER" id="PTHR31876:SF26">
    <property type="entry name" value="PROTEIN LIKE COV 2"/>
    <property type="match status" value="1"/>
</dbReference>